<protein>
    <recommendedName>
        <fullName evidence="3">DNA repair protein REV1</fullName>
    </recommendedName>
</protein>
<dbReference type="GO" id="GO:0017125">
    <property type="term" value="F:deoxycytidyl transferase activity"/>
    <property type="evidence" value="ECO:0007669"/>
    <property type="project" value="TreeGrafter"/>
</dbReference>
<dbReference type="GO" id="GO:0042276">
    <property type="term" value="P:error-prone translesion synthesis"/>
    <property type="evidence" value="ECO:0007669"/>
    <property type="project" value="TreeGrafter"/>
</dbReference>
<dbReference type="EMBL" id="GBRH01194076">
    <property type="protein sequence ID" value="JAE03820.1"/>
    <property type="molecule type" value="Transcribed_RNA"/>
</dbReference>
<evidence type="ECO:0008006" key="3">
    <source>
        <dbReference type="Google" id="ProtNLM"/>
    </source>
</evidence>
<dbReference type="PANTHER" id="PTHR45990:SF1">
    <property type="entry name" value="DNA REPAIR PROTEIN REV1"/>
    <property type="match status" value="1"/>
</dbReference>
<feature type="region of interest" description="Disordered" evidence="1">
    <location>
        <begin position="53"/>
        <end position="85"/>
    </location>
</feature>
<reference evidence="2" key="2">
    <citation type="journal article" date="2015" name="Data Brief">
        <title>Shoot transcriptome of the giant reed, Arundo donax.</title>
        <authorList>
            <person name="Barrero R.A."/>
            <person name="Guerrero F.D."/>
            <person name="Moolhuijzen P."/>
            <person name="Goolsby J.A."/>
            <person name="Tidwell J."/>
            <person name="Bellgard S.E."/>
            <person name="Bellgard M.I."/>
        </authorList>
    </citation>
    <scope>NUCLEOTIDE SEQUENCE</scope>
    <source>
        <tissue evidence="2">Shoot tissue taken approximately 20 cm above the soil surface</tissue>
    </source>
</reference>
<feature type="compositionally biased region" description="Polar residues" evidence="1">
    <location>
        <begin position="244"/>
        <end position="259"/>
    </location>
</feature>
<evidence type="ECO:0000313" key="2">
    <source>
        <dbReference type="EMBL" id="JAE03820.1"/>
    </source>
</evidence>
<dbReference type="GO" id="GO:0005634">
    <property type="term" value="C:nucleus"/>
    <property type="evidence" value="ECO:0007669"/>
    <property type="project" value="TreeGrafter"/>
</dbReference>
<sequence length="398" mass="43459">MTKLEHADLVRGAPQGNMLESWLASPSAKLKKQCSEKICLPGNVDVAGTSEMQDLRRSGPSSIDAASHSSEVNLRSDRSTGVHNVDLPPLSQLDLEVLKNIPPEIISEMNDMYKGELHGFLDTLNSEKGKESSSNSLALPAVPRNSVPTGDAKLQVYGGHRDSMHLEEDTKGKSYKQLSEVQAAKDASCSRGSELVVKTTKSITQLDLMPDSLSQADFTVLQELPEDVKADLFNALPLHRSGDPTCSTSNISQTKSPNVGGNDDPKDPRITLPSGSYQKWIEQCRVSSCLILNVIAEQHAGSNSSPPLSSLLEPIASFLPLCPNSGTEEWNETLSCLSELLTQYIQLKVDSDIEELYKCFCLLKRFASASEFFLELHNSIVPFLQDSVSQHYGGTLHF</sequence>
<dbReference type="AlphaFoldDB" id="A0A0A9EST8"/>
<evidence type="ECO:0000256" key="1">
    <source>
        <dbReference type="SAM" id="MobiDB-lite"/>
    </source>
</evidence>
<organism evidence="2">
    <name type="scientific">Arundo donax</name>
    <name type="common">Giant reed</name>
    <name type="synonym">Donax arundinaceus</name>
    <dbReference type="NCBI Taxonomy" id="35708"/>
    <lineage>
        <taxon>Eukaryota</taxon>
        <taxon>Viridiplantae</taxon>
        <taxon>Streptophyta</taxon>
        <taxon>Embryophyta</taxon>
        <taxon>Tracheophyta</taxon>
        <taxon>Spermatophyta</taxon>
        <taxon>Magnoliopsida</taxon>
        <taxon>Liliopsida</taxon>
        <taxon>Poales</taxon>
        <taxon>Poaceae</taxon>
        <taxon>PACMAD clade</taxon>
        <taxon>Arundinoideae</taxon>
        <taxon>Arundineae</taxon>
        <taxon>Arundo</taxon>
    </lineage>
</organism>
<feature type="region of interest" description="Disordered" evidence="1">
    <location>
        <begin position="242"/>
        <end position="269"/>
    </location>
</feature>
<proteinExistence type="predicted"/>
<reference evidence="2" key="1">
    <citation type="submission" date="2014-09" db="EMBL/GenBank/DDBJ databases">
        <authorList>
            <person name="Magalhaes I.L.F."/>
            <person name="Oliveira U."/>
            <person name="Santos F.R."/>
            <person name="Vidigal T.H.D.A."/>
            <person name="Brescovit A.D."/>
            <person name="Santos A.J."/>
        </authorList>
    </citation>
    <scope>NUCLEOTIDE SEQUENCE</scope>
    <source>
        <tissue evidence="2">Shoot tissue taken approximately 20 cm above the soil surface</tissue>
    </source>
</reference>
<dbReference type="GO" id="GO:0003887">
    <property type="term" value="F:DNA-directed DNA polymerase activity"/>
    <property type="evidence" value="ECO:0007669"/>
    <property type="project" value="TreeGrafter"/>
</dbReference>
<name>A0A0A9EST8_ARUDO</name>
<accession>A0A0A9EST8</accession>
<dbReference type="GO" id="GO:0070987">
    <property type="term" value="P:error-free translesion synthesis"/>
    <property type="evidence" value="ECO:0007669"/>
    <property type="project" value="TreeGrafter"/>
</dbReference>
<dbReference type="PANTHER" id="PTHR45990">
    <property type="entry name" value="DNA REPAIR PROTEIN REV1"/>
    <property type="match status" value="1"/>
</dbReference>